<dbReference type="InterPro" id="IPR002938">
    <property type="entry name" value="FAD-bd"/>
</dbReference>
<protein>
    <submittedName>
        <fullName evidence="6">FAD/NAD(P)-binding domain-containing protein</fullName>
    </submittedName>
</protein>
<dbReference type="Proteomes" id="UP000800235">
    <property type="component" value="Unassembled WGS sequence"/>
</dbReference>
<feature type="non-terminal residue" evidence="6">
    <location>
        <position position="161"/>
    </location>
</feature>
<name>A0A9P4TSC0_9PEZI</name>
<proteinExistence type="inferred from homology"/>
<dbReference type="PRINTS" id="PR00420">
    <property type="entry name" value="RNGMNOXGNASE"/>
</dbReference>
<dbReference type="EMBL" id="MU007156">
    <property type="protein sequence ID" value="KAF2416531.1"/>
    <property type="molecule type" value="Genomic_DNA"/>
</dbReference>
<dbReference type="InterPro" id="IPR036188">
    <property type="entry name" value="FAD/NAD-bd_sf"/>
</dbReference>
<dbReference type="Pfam" id="PF01494">
    <property type="entry name" value="FAD_binding_3"/>
    <property type="match status" value="1"/>
</dbReference>
<gene>
    <name evidence="6" type="ORF">EJ08DRAFT_550777</name>
</gene>
<keyword evidence="2" id="KW-0285">Flavoprotein</keyword>
<evidence type="ECO:0000259" key="5">
    <source>
        <dbReference type="Pfam" id="PF01494"/>
    </source>
</evidence>
<comment type="caution">
    <text evidence="6">The sequence shown here is derived from an EMBL/GenBank/DDBJ whole genome shotgun (WGS) entry which is preliminary data.</text>
</comment>
<evidence type="ECO:0000313" key="6">
    <source>
        <dbReference type="EMBL" id="KAF2416531.1"/>
    </source>
</evidence>
<evidence type="ECO:0000256" key="1">
    <source>
        <dbReference type="ARBA" id="ARBA00007992"/>
    </source>
</evidence>
<keyword evidence="4" id="KW-0560">Oxidoreductase</keyword>
<dbReference type="Gene3D" id="3.50.50.60">
    <property type="entry name" value="FAD/NAD(P)-binding domain"/>
    <property type="match status" value="1"/>
</dbReference>
<organism evidence="6 7">
    <name type="scientific">Tothia fuscella</name>
    <dbReference type="NCBI Taxonomy" id="1048955"/>
    <lineage>
        <taxon>Eukaryota</taxon>
        <taxon>Fungi</taxon>
        <taxon>Dikarya</taxon>
        <taxon>Ascomycota</taxon>
        <taxon>Pezizomycotina</taxon>
        <taxon>Dothideomycetes</taxon>
        <taxon>Pleosporomycetidae</taxon>
        <taxon>Venturiales</taxon>
        <taxon>Cylindrosympodiaceae</taxon>
        <taxon>Tothia</taxon>
    </lineage>
</organism>
<comment type="similarity">
    <text evidence="1">Belongs to the paxM FAD-dependent monooxygenase family.</text>
</comment>
<accession>A0A9P4TSC0</accession>
<evidence type="ECO:0000256" key="3">
    <source>
        <dbReference type="ARBA" id="ARBA00022827"/>
    </source>
</evidence>
<dbReference type="OrthoDB" id="10029326at2759"/>
<evidence type="ECO:0000313" key="7">
    <source>
        <dbReference type="Proteomes" id="UP000800235"/>
    </source>
</evidence>
<feature type="non-terminal residue" evidence="6">
    <location>
        <position position="1"/>
    </location>
</feature>
<reference evidence="6" key="1">
    <citation type="journal article" date="2020" name="Stud. Mycol.">
        <title>101 Dothideomycetes genomes: a test case for predicting lifestyles and emergence of pathogens.</title>
        <authorList>
            <person name="Haridas S."/>
            <person name="Albert R."/>
            <person name="Binder M."/>
            <person name="Bloem J."/>
            <person name="Labutti K."/>
            <person name="Salamov A."/>
            <person name="Andreopoulos B."/>
            <person name="Baker S."/>
            <person name="Barry K."/>
            <person name="Bills G."/>
            <person name="Bluhm B."/>
            <person name="Cannon C."/>
            <person name="Castanera R."/>
            <person name="Culley D."/>
            <person name="Daum C."/>
            <person name="Ezra D."/>
            <person name="Gonzalez J."/>
            <person name="Henrissat B."/>
            <person name="Kuo A."/>
            <person name="Liang C."/>
            <person name="Lipzen A."/>
            <person name="Lutzoni F."/>
            <person name="Magnuson J."/>
            <person name="Mondo S."/>
            <person name="Nolan M."/>
            <person name="Ohm R."/>
            <person name="Pangilinan J."/>
            <person name="Park H.-J."/>
            <person name="Ramirez L."/>
            <person name="Alfaro M."/>
            <person name="Sun H."/>
            <person name="Tritt A."/>
            <person name="Yoshinaga Y."/>
            <person name="Zwiers L.-H."/>
            <person name="Turgeon B."/>
            <person name="Goodwin S."/>
            <person name="Spatafora J."/>
            <person name="Crous P."/>
            <person name="Grigoriev I."/>
        </authorList>
    </citation>
    <scope>NUCLEOTIDE SEQUENCE</scope>
    <source>
        <strain evidence="6">CBS 130266</strain>
    </source>
</reference>
<dbReference type="GO" id="GO:0004497">
    <property type="term" value="F:monooxygenase activity"/>
    <property type="evidence" value="ECO:0007669"/>
    <property type="project" value="InterPro"/>
</dbReference>
<dbReference type="SUPFAM" id="SSF51905">
    <property type="entry name" value="FAD/NAD(P)-binding domain"/>
    <property type="match status" value="1"/>
</dbReference>
<dbReference type="GO" id="GO:0071949">
    <property type="term" value="F:FAD binding"/>
    <property type="evidence" value="ECO:0007669"/>
    <property type="project" value="InterPro"/>
</dbReference>
<feature type="domain" description="FAD-binding" evidence="5">
    <location>
        <begin position="2"/>
        <end position="160"/>
    </location>
</feature>
<dbReference type="AlphaFoldDB" id="A0A9P4TSC0"/>
<evidence type="ECO:0000256" key="2">
    <source>
        <dbReference type="ARBA" id="ARBA00022630"/>
    </source>
</evidence>
<keyword evidence="7" id="KW-1185">Reference proteome</keyword>
<dbReference type="PANTHER" id="PTHR47356:SF2">
    <property type="entry name" value="FAD-BINDING DOMAIN-CONTAINING PROTEIN-RELATED"/>
    <property type="match status" value="1"/>
</dbReference>
<keyword evidence="3" id="KW-0274">FAD</keyword>
<dbReference type="PANTHER" id="PTHR47356">
    <property type="entry name" value="FAD-DEPENDENT MONOOXYGENASE ASQG-RELATED"/>
    <property type="match status" value="1"/>
</dbReference>
<evidence type="ECO:0000256" key="4">
    <source>
        <dbReference type="ARBA" id="ARBA00023002"/>
    </source>
</evidence>
<dbReference type="InterPro" id="IPR050562">
    <property type="entry name" value="FAD_mOase_fung"/>
</dbReference>
<sequence>FRVVIVGAGPTGLAIAHCLSAAGKELVVLERRGSIVQETGASLGLWPQSVRLLHQLQLLDAARHISEPLKLSYHFDQDGKEISKMIEKRHGYPFMLFERMRFVEMLYENLPGQSRVKTCKYVVGVEQNKEGVKVQLDDGTCKRGDIVIGADSVHSFVRGQM</sequence>